<evidence type="ECO:0000256" key="2">
    <source>
        <dbReference type="ARBA" id="ARBA00022527"/>
    </source>
</evidence>
<name>A0ABP0JD55_9DINO</name>
<feature type="domain" description="Protein kinase" evidence="12">
    <location>
        <begin position="455"/>
        <end position="705"/>
    </location>
</feature>
<evidence type="ECO:0000256" key="11">
    <source>
        <dbReference type="SAM" id="MobiDB-lite"/>
    </source>
</evidence>
<evidence type="ECO:0000256" key="9">
    <source>
        <dbReference type="PROSITE-ProRule" id="PRU10141"/>
    </source>
</evidence>
<keyword evidence="14" id="KW-1185">Reference proteome</keyword>
<dbReference type="PANTHER" id="PTHR24350">
    <property type="entry name" value="SERINE/THREONINE-PROTEIN KINASE IAL-RELATED"/>
    <property type="match status" value="1"/>
</dbReference>
<dbReference type="Pfam" id="PF13640">
    <property type="entry name" value="2OG-FeII_Oxy_3"/>
    <property type="match status" value="1"/>
</dbReference>
<sequence>MAEMLQAEQPERQCQGFHATSCEAHLANSTLGARLCLVAERDGLWALLQVAQAIMAGSSDQEARNIADAVARSAASRLGSQMQGEADVWNALACMCAAAGRPHEEVFGQPPMTASQIHSQAVWQALNQLADGSAGQSFPAVSVASSPFPLLWLPQWLAEEEITEILLEAKDAFWNPSPLATHGDAAVRSSESLVLSSGPWVQRLRGRAAALVGLAPQYAEPPQLVRYSPGQLYKPHVDWGHGGDASLFIAGQRVATVLVYLTDIPQSCVGGCTHFPHLTSRKQQEGLRIVPVKGAACAWPNVSVNGMPLMETEHAAEPLQVKRAEDAEDAAQKIALNLWIRDRPVPWDLFNRFGKADLRGVWSPRSSELDVVLESGACEGSSPRLSIWLHVQKVPPSSMEEGGKENTPPVKRRKSGDKAKGEKGFEVVSPRDLPPPPPEDMALGTEIPWFSLNDIDVGKRLGAGKFGSVYVARCRRTGFIFALKVLDKRQLIKHRVEHQLRREIEIQSHCRHVNILRLYTFFHDEKRVYLCLEMAPGGELYGLLQSRGTFSEARSAWYFKQMVEAIQYCHSKHIIHRDIKPENILIGLKDTLKIADFGWAVHAPSSRRETFCGTLDYLPPEMVVNKKYHSRVDIWGLGVLLYEFMVGKPPFEDQSEKGTYRKIKLGNPQFPPQMTREAKDLIARLLHKNPSERLTLEEVLAHPWISLNCTGENAKKLQASYGGIL</sequence>
<dbReference type="InterPro" id="IPR044862">
    <property type="entry name" value="Pro_4_hyd_alph_FE2OG_OXY"/>
</dbReference>
<keyword evidence="8" id="KW-0560">Oxidoreductase</keyword>
<dbReference type="Proteomes" id="UP001642464">
    <property type="component" value="Unassembled WGS sequence"/>
</dbReference>
<keyword evidence="3 10" id="KW-0808">Transferase</keyword>
<dbReference type="SUPFAM" id="SSF56112">
    <property type="entry name" value="Protein kinase-like (PK-like)"/>
    <property type="match status" value="1"/>
</dbReference>
<evidence type="ECO:0000256" key="3">
    <source>
        <dbReference type="ARBA" id="ARBA00022679"/>
    </source>
</evidence>
<evidence type="ECO:0000256" key="1">
    <source>
        <dbReference type="ARBA" id="ARBA00001961"/>
    </source>
</evidence>
<dbReference type="PROSITE" id="PS00107">
    <property type="entry name" value="PROTEIN_KINASE_ATP"/>
    <property type="match status" value="1"/>
</dbReference>
<evidence type="ECO:0000256" key="7">
    <source>
        <dbReference type="ARBA" id="ARBA00022964"/>
    </source>
</evidence>
<keyword evidence="2 10" id="KW-0723">Serine/threonine-protein kinase</keyword>
<keyword evidence="6 9" id="KW-0067">ATP-binding</keyword>
<comment type="similarity">
    <text evidence="10">Belongs to the protein kinase superfamily. Ser/Thr protein kinase family. Aurora subfamily.</text>
</comment>
<feature type="region of interest" description="Disordered" evidence="11">
    <location>
        <begin position="396"/>
        <end position="436"/>
    </location>
</feature>
<evidence type="ECO:0000259" key="12">
    <source>
        <dbReference type="PROSITE" id="PS50011"/>
    </source>
</evidence>
<dbReference type="SMART" id="SM00702">
    <property type="entry name" value="P4Hc"/>
    <property type="match status" value="1"/>
</dbReference>
<evidence type="ECO:0000256" key="4">
    <source>
        <dbReference type="ARBA" id="ARBA00022741"/>
    </source>
</evidence>
<evidence type="ECO:0000256" key="5">
    <source>
        <dbReference type="ARBA" id="ARBA00022777"/>
    </source>
</evidence>
<feature type="binding site" evidence="9">
    <location>
        <position position="484"/>
    </location>
    <ligand>
        <name>ATP</name>
        <dbReference type="ChEBI" id="CHEBI:30616"/>
    </ligand>
</feature>
<dbReference type="PROSITE" id="PS00108">
    <property type="entry name" value="PROTEIN_KINASE_ST"/>
    <property type="match status" value="1"/>
</dbReference>
<dbReference type="InterPro" id="IPR008271">
    <property type="entry name" value="Ser/Thr_kinase_AS"/>
</dbReference>
<reference evidence="13 14" key="1">
    <citation type="submission" date="2024-02" db="EMBL/GenBank/DDBJ databases">
        <authorList>
            <person name="Chen Y."/>
            <person name="Shah S."/>
            <person name="Dougan E. K."/>
            <person name="Thang M."/>
            <person name="Chan C."/>
        </authorList>
    </citation>
    <scope>NUCLEOTIDE SEQUENCE [LARGE SCALE GENOMIC DNA]</scope>
</reference>
<dbReference type="InterPro" id="IPR030616">
    <property type="entry name" value="Aur-like"/>
</dbReference>
<dbReference type="CDD" id="cd14007">
    <property type="entry name" value="STKc_Aurora"/>
    <property type="match status" value="1"/>
</dbReference>
<dbReference type="InterPro" id="IPR006620">
    <property type="entry name" value="Pro_4_hyd_alph"/>
</dbReference>
<keyword evidence="7" id="KW-0223">Dioxygenase</keyword>
<dbReference type="Gene3D" id="1.10.510.10">
    <property type="entry name" value="Transferase(Phosphotransferase) domain 1"/>
    <property type="match status" value="1"/>
</dbReference>
<feature type="compositionally biased region" description="Basic and acidic residues" evidence="11">
    <location>
        <begin position="416"/>
        <end position="425"/>
    </location>
</feature>
<evidence type="ECO:0000256" key="10">
    <source>
        <dbReference type="RuleBase" id="RU367134"/>
    </source>
</evidence>
<accession>A0ABP0JD55</accession>
<comment type="caution">
    <text evidence="13">The sequence shown here is derived from an EMBL/GenBank/DDBJ whole genome shotgun (WGS) entry which is preliminary data.</text>
</comment>
<evidence type="ECO:0000256" key="6">
    <source>
        <dbReference type="ARBA" id="ARBA00022840"/>
    </source>
</evidence>
<evidence type="ECO:0000313" key="13">
    <source>
        <dbReference type="EMBL" id="CAK9012144.1"/>
    </source>
</evidence>
<evidence type="ECO:0000256" key="8">
    <source>
        <dbReference type="ARBA" id="ARBA00023002"/>
    </source>
</evidence>
<keyword evidence="5 10" id="KW-0418">Kinase</keyword>
<dbReference type="Pfam" id="PF00069">
    <property type="entry name" value="Pkinase"/>
    <property type="match status" value="1"/>
</dbReference>
<dbReference type="Gene3D" id="2.60.120.620">
    <property type="entry name" value="q2cbj1_9rhob like domain"/>
    <property type="match status" value="1"/>
</dbReference>
<organism evidence="13 14">
    <name type="scientific">Durusdinium trenchii</name>
    <dbReference type="NCBI Taxonomy" id="1381693"/>
    <lineage>
        <taxon>Eukaryota</taxon>
        <taxon>Sar</taxon>
        <taxon>Alveolata</taxon>
        <taxon>Dinophyceae</taxon>
        <taxon>Suessiales</taxon>
        <taxon>Symbiodiniaceae</taxon>
        <taxon>Durusdinium</taxon>
    </lineage>
</organism>
<dbReference type="InterPro" id="IPR011009">
    <property type="entry name" value="Kinase-like_dom_sf"/>
</dbReference>
<dbReference type="PROSITE" id="PS50011">
    <property type="entry name" value="PROTEIN_KINASE_DOM"/>
    <property type="match status" value="1"/>
</dbReference>
<comment type="cofactor">
    <cofactor evidence="1">
        <name>L-ascorbate</name>
        <dbReference type="ChEBI" id="CHEBI:38290"/>
    </cofactor>
</comment>
<dbReference type="GO" id="GO:0016301">
    <property type="term" value="F:kinase activity"/>
    <property type="evidence" value="ECO:0007669"/>
    <property type="project" value="UniProtKB-KW"/>
</dbReference>
<keyword evidence="4 9" id="KW-0547">Nucleotide-binding</keyword>
<dbReference type="InterPro" id="IPR000719">
    <property type="entry name" value="Prot_kinase_dom"/>
</dbReference>
<dbReference type="InterPro" id="IPR017441">
    <property type="entry name" value="Protein_kinase_ATP_BS"/>
</dbReference>
<dbReference type="EMBL" id="CAXAMM010006747">
    <property type="protein sequence ID" value="CAK9012144.1"/>
    <property type="molecule type" value="Genomic_DNA"/>
</dbReference>
<gene>
    <name evidence="13" type="ORF">SCF082_LOCUS11393</name>
</gene>
<dbReference type="EC" id="2.7.11.1" evidence="10"/>
<dbReference type="SMART" id="SM00220">
    <property type="entry name" value="S_TKc"/>
    <property type="match status" value="1"/>
</dbReference>
<comment type="catalytic activity">
    <reaction evidence="10">
        <text>L-threonyl-[protein] + ATP = O-phospho-L-threonyl-[protein] + ADP + H(+)</text>
        <dbReference type="Rhea" id="RHEA:46608"/>
        <dbReference type="Rhea" id="RHEA-COMP:11060"/>
        <dbReference type="Rhea" id="RHEA-COMP:11605"/>
        <dbReference type="ChEBI" id="CHEBI:15378"/>
        <dbReference type="ChEBI" id="CHEBI:30013"/>
        <dbReference type="ChEBI" id="CHEBI:30616"/>
        <dbReference type="ChEBI" id="CHEBI:61977"/>
        <dbReference type="ChEBI" id="CHEBI:456216"/>
        <dbReference type="EC" id="2.7.11.1"/>
    </reaction>
</comment>
<evidence type="ECO:0000313" key="14">
    <source>
        <dbReference type="Proteomes" id="UP001642464"/>
    </source>
</evidence>
<protein>
    <recommendedName>
        <fullName evidence="10">Aurora kinase</fullName>
        <ecNumber evidence="10">2.7.11.1</ecNumber>
    </recommendedName>
</protein>
<proteinExistence type="inferred from homology"/>
<comment type="catalytic activity">
    <reaction evidence="10">
        <text>L-seryl-[protein] + ATP = O-phospho-L-seryl-[protein] + ADP + H(+)</text>
        <dbReference type="Rhea" id="RHEA:17989"/>
        <dbReference type="Rhea" id="RHEA-COMP:9863"/>
        <dbReference type="Rhea" id="RHEA-COMP:11604"/>
        <dbReference type="ChEBI" id="CHEBI:15378"/>
        <dbReference type="ChEBI" id="CHEBI:29999"/>
        <dbReference type="ChEBI" id="CHEBI:30616"/>
        <dbReference type="ChEBI" id="CHEBI:83421"/>
        <dbReference type="ChEBI" id="CHEBI:456216"/>
        <dbReference type="EC" id="2.7.11.1"/>
    </reaction>
</comment>